<keyword evidence="5 7" id="KW-0378">Hydrolase</keyword>
<dbReference type="InterPro" id="IPR014721">
    <property type="entry name" value="Ribsml_uS5_D2-typ_fold_subgr"/>
</dbReference>
<keyword evidence="2 7" id="KW-0819">tRNA processing</keyword>
<dbReference type="RefSeq" id="WP_090072437.1">
    <property type="nucleotide sequence ID" value="NZ_FOVR01000005.1"/>
</dbReference>
<dbReference type="InterPro" id="IPR000100">
    <property type="entry name" value="RNase_P"/>
</dbReference>
<organism evidence="10 11">
    <name type="scientific">Cohaesibacter marisflavi</name>
    <dbReference type="NCBI Taxonomy" id="655353"/>
    <lineage>
        <taxon>Bacteria</taxon>
        <taxon>Pseudomonadati</taxon>
        <taxon>Pseudomonadota</taxon>
        <taxon>Alphaproteobacteria</taxon>
        <taxon>Hyphomicrobiales</taxon>
        <taxon>Cohaesibacteraceae</taxon>
    </lineage>
</organism>
<comment type="similarity">
    <text evidence="7">Belongs to the RnpA family.</text>
</comment>
<sequence length="147" mass="16166">MLRLKKRSEFLAAARGVRLSRRGFVLQAIRRTPEDKDPARVGFTVTKKVGNAVIRNRVKRRLREVARLLGPEHLQSGWDYVLIGKYGALHLPFDSLCADFKGCVRDLASGKTDAKRRASGRSGHRKTSAGGSHLSGKPAGRNSQSSS</sequence>
<dbReference type="EMBL" id="FOVR01000005">
    <property type="protein sequence ID" value="SFO38365.1"/>
    <property type="molecule type" value="Genomic_DNA"/>
</dbReference>
<evidence type="ECO:0000256" key="1">
    <source>
        <dbReference type="ARBA" id="ARBA00002663"/>
    </source>
</evidence>
<dbReference type="PANTHER" id="PTHR33992:SF1">
    <property type="entry name" value="RIBONUCLEASE P PROTEIN COMPONENT"/>
    <property type="match status" value="1"/>
</dbReference>
<dbReference type="SUPFAM" id="SSF54211">
    <property type="entry name" value="Ribosomal protein S5 domain 2-like"/>
    <property type="match status" value="1"/>
</dbReference>
<dbReference type="PROSITE" id="PS00648">
    <property type="entry name" value="RIBONUCLEASE_P"/>
    <property type="match status" value="1"/>
</dbReference>
<dbReference type="AlphaFoldDB" id="A0A1I5GQT4"/>
<reference evidence="10 11" key="1">
    <citation type="submission" date="2016-10" db="EMBL/GenBank/DDBJ databases">
        <authorList>
            <person name="de Groot N.N."/>
        </authorList>
    </citation>
    <scope>NUCLEOTIDE SEQUENCE [LARGE SCALE GENOMIC DNA]</scope>
    <source>
        <strain evidence="10 11">CGMCC 1.9157</strain>
    </source>
</reference>
<evidence type="ECO:0000256" key="4">
    <source>
        <dbReference type="ARBA" id="ARBA00022759"/>
    </source>
</evidence>
<protein>
    <recommendedName>
        <fullName evidence="7 8">Ribonuclease P protein component</fullName>
        <shortName evidence="7">RNase P protein</shortName>
        <shortName evidence="7">RNaseP protein</shortName>
        <ecNumber evidence="7 8">3.1.26.5</ecNumber>
    </recommendedName>
    <alternativeName>
        <fullName evidence="7">Protein C5</fullName>
    </alternativeName>
</protein>
<dbReference type="EC" id="3.1.26.5" evidence="7 8"/>
<comment type="catalytic activity">
    <reaction evidence="7">
        <text>Endonucleolytic cleavage of RNA, removing 5'-extranucleotides from tRNA precursor.</text>
        <dbReference type="EC" id="3.1.26.5"/>
    </reaction>
</comment>
<evidence type="ECO:0000256" key="9">
    <source>
        <dbReference type="SAM" id="MobiDB-lite"/>
    </source>
</evidence>
<evidence type="ECO:0000256" key="3">
    <source>
        <dbReference type="ARBA" id="ARBA00022722"/>
    </source>
</evidence>
<evidence type="ECO:0000256" key="6">
    <source>
        <dbReference type="ARBA" id="ARBA00022884"/>
    </source>
</evidence>
<dbReference type="GO" id="GO:0000049">
    <property type="term" value="F:tRNA binding"/>
    <property type="evidence" value="ECO:0007669"/>
    <property type="project" value="UniProtKB-UniRule"/>
</dbReference>
<dbReference type="GO" id="GO:0001682">
    <property type="term" value="P:tRNA 5'-leader removal"/>
    <property type="evidence" value="ECO:0007669"/>
    <property type="project" value="UniProtKB-UniRule"/>
</dbReference>
<dbReference type="STRING" id="655353.SAMN04488056_105126"/>
<keyword evidence="3 7" id="KW-0540">Nuclease</keyword>
<dbReference type="GO" id="GO:0042781">
    <property type="term" value="F:3'-tRNA processing endoribonuclease activity"/>
    <property type="evidence" value="ECO:0007669"/>
    <property type="project" value="TreeGrafter"/>
</dbReference>
<comment type="function">
    <text evidence="1 7">RNaseP catalyzes the removal of the 5'-leader sequence from pre-tRNA to produce the mature 5'-terminus. It can also cleave other RNA substrates such as 4.5S RNA. The protein component plays an auxiliary but essential role in vivo by binding to the 5'-leader sequence and broadening the substrate specificity of the ribozyme.</text>
</comment>
<accession>A0A1I5GQT4</accession>
<keyword evidence="4 7" id="KW-0255">Endonuclease</keyword>
<evidence type="ECO:0000256" key="5">
    <source>
        <dbReference type="ARBA" id="ARBA00022801"/>
    </source>
</evidence>
<dbReference type="InterPro" id="IPR020568">
    <property type="entry name" value="Ribosomal_Su5_D2-typ_SF"/>
</dbReference>
<dbReference type="InterPro" id="IPR020539">
    <property type="entry name" value="RNase_P_CS"/>
</dbReference>
<dbReference type="Proteomes" id="UP000199236">
    <property type="component" value="Unassembled WGS sequence"/>
</dbReference>
<evidence type="ECO:0000313" key="11">
    <source>
        <dbReference type="Proteomes" id="UP000199236"/>
    </source>
</evidence>
<feature type="compositionally biased region" description="Basic residues" evidence="9">
    <location>
        <begin position="117"/>
        <end position="127"/>
    </location>
</feature>
<dbReference type="PANTHER" id="PTHR33992">
    <property type="entry name" value="RIBONUCLEASE P PROTEIN COMPONENT"/>
    <property type="match status" value="1"/>
</dbReference>
<dbReference type="Pfam" id="PF00825">
    <property type="entry name" value="Ribonuclease_P"/>
    <property type="match status" value="1"/>
</dbReference>
<dbReference type="GO" id="GO:0030677">
    <property type="term" value="C:ribonuclease P complex"/>
    <property type="evidence" value="ECO:0007669"/>
    <property type="project" value="TreeGrafter"/>
</dbReference>
<gene>
    <name evidence="7" type="primary">rnpA</name>
    <name evidence="10" type="ORF">SAMN04488056_105126</name>
</gene>
<dbReference type="HAMAP" id="MF_00227">
    <property type="entry name" value="RNase_P"/>
    <property type="match status" value="1"/>
</dbReference>
<evidence type="ECO:0000256" key="7">
    <source>
        <dbReference type="HAMAP-Rule" id="MF_00227"/>
    </source>
</evidence>
<keyword evidence="6 7" id="KW-0694">RNA-binding</keyword>
<proteinExistence type="inferred from homology"/>
<dbReference type="NCBIfam" id="TIGR00188">
    <property type="entry name" value="rnpA"/>
    <property type="match status" value="1"/>
</dbReference>
<evidence type="ECO:0000313" key="10">
    <source>
        <dbReference type="EMBL" id="SFO38365.1"/>
    </source>
</evidence>
<dbReference type="OrthoDB" id="9810867at2"/>
<dbReference type="Gene3D" id="3.30.230.10">
    <property type="match status" value="1"/>
</dbReference>
<keyword evidence="11" id="KW-1185">Reference proteome</keyword>
<name>A0A1I5GQT4_9HYPH</name>
<evidence type="ECO:0000256" key="8">
    <source>
        <dbReference type="NCBIfam" id="TIGR00188"/>
    </source>
</evidence>
<feature type="region of interest" description="Disordered" evidence="9">
    <location>
        <begin position="111"/>
        <end position="147"/>
    </location>
</feature>
<dbReference type="GO" id="GO:0004526">
    <property type="term" value="F:ribonuclease P activity"/>
    <property type="evidence" value="ECO:0007669"/>
    <property type="project" value="UniProtKB-UniRule"/>
</dbReference>
<comment type="subunit">
    <text evidence="7">Consists of a catalytic RNA component (M1 or rnpB) and a protein subunit.</text>
</comment>
<evidence type="ECO:0000256" key="2">
    <source>
        <dbReference type="ARBA" id="ARBA00022694"/>
    </source>
</evidence>